<dbReference type="PROSITE" id="PS52048">
    <property type="entry name" value="UCH_DOMAIN"/>
    <property type="match status" value="1"/>
</dbReference>
<dbReference type="EMBL" id="CAJPDR010000105">
    <property type="protein sequence ID" value="CAF9917998.1"/>
    <property type="molecule type" value="Genomic_DNA"/>
</dbReference>
<dbReference type="Gene3D" id="3.40.532.10">
    <property type="entry name" value="Peptidase C12, ubiquitin carboxyl-terminal hydrolase"/>
    <property type="match status" value="1"/>
</dbReference>
<dbReference type="PRINTS" id="PR00707">
    <property type="entry name" value="UBCTHYDRLASE"/>
</dbReference>
<name>A0A8H3F9K5_9LECA</name>
<dbReference type="GO" id="GO:0004843">
    <property type="term" value="F:cysteine-type deubiquitinase activity"/>
    <property type="evidence" value="ECO:0007669"/>
    <property type="project" value="UniProtKB-EC"/>
</dbReference>
<evidence type="ECO:0000256" key="7">
    <source>
        <dbReference type="PROSITE-ProRule" id="PRU01393"/>
    </source>
</evidence>
<evidence type="ECO:0000256" key="2">
    <source>
        <dbReference type="ARBA" id="ARBA00009326"/>
    </source>
</evidence>
<comment type="similarity">
    <text evidence="2 7 8">Belongs to the peptidase C12 family.</text>
</comment>
<keyword evidence="3 8" id="KW-0645">Protease</keyword>
<evidence type="ECO:0000256" key="3">
    <source>
        <dbReference type="ARBA" id="ARBA00022670"/>
    </source>
</evidence>
<comment type="caution">
    <text evidence="10">The sequence shown here is derived from an EMBL/GenBank/DDBJ whole genome shotgun (WGS) entry which is preliminary data.</text>
</comment>
<dbReference type="InterPro" id="IPR038765">
    <property type="entry name" value="Papain-like_cys_pep_sf"/>
</dbReference>
<dbReference type="PANTHER" id="PTHR10589:SF17">
    <property type="entry name" value="UBIQUITIN CARBOXYL-TERMINAL HYDROLASE"/>
    <property type="match status" value="1"/>
</dbReference>
<evidence type="ECO:0000256" key="8">
    <source>
        <dbReference type="RuleBase" id="RU361215"/>
    </source>
</evidence>
<comment type="catalytic activity">
    <reaction evidence="1 8">
        <text>Thiol-dependent hydrolysis of ester, thioester, amide, peptide and isopeptide bonds formed by the C-terminal Gly of ubiquitin (a 76-residue protein attached to proteins as an intracellular targeting signal).</text>
        <dbReference type="EC" id="3.4.19.12"/>
    </reaction>
</comment>
<evidence type="ECO:0000256" key="5">
    <source>
        <dbReference type="ARBA" id="ARBA00022801"/>
    </source>
</evidence>
<dbReference type="Pfam" id="PF01088">
    <property type="entry name" value="Peptidase_C12"/>
    <property type="match status" value="1"/>
</dbReference>
<dbReference type="GO" id="GO:0006511">
    <property type="term" value="P:ubiquitin-dependent protein catabolic process"/>
    <property type="evidence" value="ECO:0007669"/>
    <property type="project" value="UniProtKB-UniRule"/>
</dbReference>
<dbReference type="Proteomes" id="UP000664203">
    <property type="component" value="Unassembled WGS sequence"/>
</dbReference>
<proteinExistence type="inferred from homology"/>
<gene>
    <name evidence="10" type="ORF">ALECFALPRED_000454</name>
</gene>
<keyword evidence="11" id="KW-1185">Reference proteome</keyword>
<comment type="caution">
    <text evidence="7">Lacks conserved residue(s) required for the propagation of feature annotation.</text>
</comment>
<dbReference type="PANTHER" id="PTHR10589">
    <property type="entry name" value="UBIQUITIN CARBOXYL-TERMINAL HYDROLASE"/>
    <property type="match status" value="1"/>
</dbReference>
<evidence type="ECO:0000259" key="9">
    <source>
        <dbReference type="PROSITE" id="PS52048"/>
    </source>
</evidence>
<dbReference type="SUPFAM" id="SSF54001">
    <property type="entry name" value="Cysteine proteinases"/>
    <property type="match status" value="1"/>
</dbReference>
<reference evidence="10" key="1">
    <citation type="submission" date="2021-03" db="EMBL/GenBank/DDBJ databases">
        <authorList>
            <person name="Tagirdzhanova G."/>
        </authorList>
    </citation>
    <scope>NUCLEOTIDE SEQUENCE</scope>
</reference>
<dbReference type="OrthoDB" id="427186at2759"/>
<evidence type="ECO:0000256" key="4">
    <source>
        <dbReference type="ARBA" id="ARBA00022786"/>
    </source>
</evidence>
<keyword evidence="4 8" id="KW-0833">Ubl conjugation pathway</keyword>
<evidence type="ECO:0000313" key="11">
    <source>
        <dbReference type="Proteomes" id="UP000664203"/>
    </source>
</evidence>
<organism evidence="10 11">
    <name type="scientific">Alectoria fallacina</name>
    <dbReference type="NCBI Taxonomy" id="1903189"/>
    <lineage>
        <taxon>Eukaryota</taxon>
        <taxon>Fungi</taxon>
        <taxon>Dikarya</taxon>
        <taxon>Ascomycota</taxon>
        <taxon>Pezizomycotina</taxon>
        <taxon>Lecanoromycetes</taxon>
        <taxon>OSLEUM clade</taxon>
        <taxon>Lecanoromycetidae</taxon>
        <taxon>Lecanorales</taxon>
        <taxon>Lecanorineae</taxon>
        <taxon>Parmeliaceae</taxon>
        <taxon>Alectoria</taxon>
    </lineage>
</organism>
<dbReference type="AlphaFoldDB" id="A0A8H3F9K5"/>
<evidence type="ECO:0000256" key="1">
    <source>
        <dbReference type="ARBA" id="ARBA00000707"/>
    </source>
</evidence>
<sequence>MKEYVSSGPHEPILWYRQTIRHSCGLMSLLHAISNGPARTHILPSSPLSALITSAIPLPPTERARLIYDSPEIEAAHASAAQRGDSAPGELKLLEGEHYGYHFITFVKGDDGHLWELNGGMKGPVDRGVLGEGEDALSERALDLGVRTFLGKDVLGDEVGFSLVALAPSEV</sequence>
<dbReference type="InterPro" id="IPR001578">
    <property type="entry name" value="Peptidase_C12_UCH"/>
</dbReference>
<keyword evidence="5 8" id="KW-0378">Hydrolase</keyword>
<dbReference type="GO" id="GO:0016579">
    <property type="term" value="P:protein deubiquitination"/>
    <property type="evidence" value="ECO:0007669"/>
    <property type="project" value="TreeGrafter"/>
</dbReference>
<protein>
    <recommendedName>
        <fullName evidence="8">Ubiquitin carboxyl-terminal hydrolase</fullName>
        <ecNumber evidence="8">3.4.19.12</ecNumber>
    </recommendedName>
</protein>
<evidence type="ECO:0000256" key="6">
    <source>
        <dbReference type="ARBA" id="ARBA00022807"/>
    </source>
</evidence>
<accession>A0A8H3F9K5</accession>
<dbReference type="InterPro" id="IPR036959">
    <property type="entry name" value="Peptidase_C12_UCH_sf"/>
</dbReference>
<dbReference type="GO" id="GO:0005737">
    <property type="term" value="C:cytoplasm"/>
    <property type="evidence" value="ECO:0007669"/>
    <property type="project" value="TreeGrafter"/>
</dbReference>
<feature type="domain" description="UCH catalytic" evidence="9">
    <location>
        <begin position="1"/>
        <end position="168"/>
    </location>
</feature>
<evidence type="ECO:0000313" key="10">
    <source>
        <dbReference type="EMBL" id="CAF9917998.1"/>
    </source>
</evidence>
<dbReference type="EC" id="3.4.19.12" evidence="8"/>
<keyword evidence="6 8" id="KW-0788">Thiol protease</keyword>